<organism evidence="3">
    <name type="scientific">Streptantibioticus silvisoli</name>
    <dbReference type="NCBI Taxonomy" id="2705255"/>
    <lineage>
        <taxon>Bacteria</taxon>
        <taxon>Bacillati</taxon>
        <taxon>Actinomycetota</taxon>
        <taxon>Actinomycetes</taxon>
        <taxon>Kitasatosporales</taxon>
        <taxon>Streptomycetaceae</taxon>
        <taxon>Streptantibioticus</taxon>
    </lineage>
</organism>
<sequence length="83" mass="8283">MKNAAQLGAAGLAAGVVLNATAAQAAVPAGAVASGAGEVAAAHEPFVVHVQDAAAGALDFYHGERHYQVTDRELAAAILRHAR</sequence>
<dbReference type="EMBL" id="JABXJJ020000077">
    <property type="protein sequence ID" value="MDI5974444.1"/>
    <property type="molecule type" value="Genomic_DNA"/>
</dbReference>
<proteinExistence type="predicted"/>
<keyword evidence="1" id="KW-0732">Signal</keyword>
<evidence type="ECO:0000313" key="4">
    <source>
        <dbReference type="Proteomes" id="UP001156398"/>
    </source>
</evidence>
<dbReference type="RefSeq" id="WP_271318851.1">
    <property type="nucleotide sequence ID" value="NZ_JAAGKO020000100.1"/>
</dbReference>
<dbReference type="EMBL" id="JAAGKO020000100">
    <property type="protein sequence ID" value="MDI5967588.1"/>
    <property type="molecule type" value="Genomic_DNA"/>
</dbReference>
<reference evidence="3 4" key="1">
    <citation type="submission" date="2023-05" db="EMBL/GenBank/DDBJ databases">
        <title>Streptantibioticus silvisoli sp. nov., acidotolerant actinomycetes 1 from pine litter.</title>
        <authorList>
            <person name="Swiecimska M."/>
            <person name="Golinska P."/>
            <person name="Sangal V."/>
            <person name="Wachnowicz B."/>
            <person name="Goodfellow M."/>
        </authorList>
    </citation>
    <scope>NUCLEOTIDE SEQUENCE</scope>
    <source>
        <strain evidence="3">SL13</strain>
        <strain evidence="2 4">SL54</strain>
    </source>
</reference>
<gene>
    <name evidence="2" type="ORF">POF43_033530</name>
    <name evidence="3" type="ORF">POF50_034720</name>
</gene>
<feature type="signal peptide" evidence="1">
    <location>
        <begin position="1"/>
        <end position="25"/>
    </location>
</feature>
<comment type="caution">
    <text evidence="3">The sequence shown here is derived from an EMBL/GenBank/DDBJ whole genome shotgun (WGS) entry which is preliminary data.</text>
</comment>
<feature type="chain" id="PRO_5041660786" evidence="1">
    <location>
        <begin position="26"/>
        <end position="83"/>
    </location>
</feature>
<evidence type="ECO:0000256" key="1">
    <source>
        <dbReference type="SAM" id="SignalP"/>
    </source>
</evidence>
<evidence type="ECO:0000313" key="3">
    <source>
        <dbReference type="EMBL" id="MDI5974444.1"/>
    </source>
</evidence>
<dbReference type="AlphaFoldDB" id="A0AA90KKC2"/>
<dbReference type="Proteomes" id="UP001156398">
    <property type="component" value="Unassembled WGS sequence"/>
</dbReference>
<protein>
    <submittedName>
        <fullName evidence="3">Uncharacterized protein</fullName>
    </submittedName>
</protein>
<name>A0AA90KKC2_9ACTN</name>
<evidence type="ECO:0000313" key="2">
    <source>
        <dbReference type="EMBL" id="MDI5967588.1"/>
    </source>
</evidence>
<accession>A0AA90KKC2</accession>
<keyword evidence="4" id="KW-1185">Reference proteome</keyword>